<dbReference type="PANTHER" id="PTHR43685">
    <property type="entry name" value="GLYCOSYLTRANSFERASE"/>
    <property type="match status" value="1"/>
</dbReference>
<feature type="domain" description="Glycosyltransferase 2-like" evidence="2">
    <location>
        <begin position="71"/>
        <end position="266"/>
    </location>
</feature>
<feature type="transmembrane region" description="Helical" evidence="1">
    <location>
        <begin position="252"/>
        <end position="271"/>
    </location>
</feature>
<proteinExistence type="predicted"/>
<keyword evidence="1" id="KW-0472">Membrane</keyword>
<keyword evidence="1" id="KW-1133">Transmembrane helix</keyword>
<evidence type="ECO:0000259" key="2">
    <source>
        <dbReference type="Pfam" id="PF13632"/>
    </source>
</evidence>
<organism evidence="3 4">
    <name type="scientific">Candidatus Nealsonbacteria bacterium CG23_combo_of_CG06-09_8_20_14_all_40_13</name>
    <dbReference type="NCBI Taxonomy" id="1974724"/>
    <lineage>
        <taxon>Bacteria</taxon>
        <taxon>Candidatus Nealsoniibacteriota</taxon>
    </lineage>
</organism>
<dbReference type="Gene3D" id="3.90.550.10">
    <property type="entry name" value="Spore Coat Polysaccharide Biosynthesis Protein SpsA, Chain A"/>
    <property type="match status" value="1"/>
</dbReference>
<sequence length="327" mass="37850">MKQKEFSQEKIMFPNVSIIIPVKPKGEIEKVIQSLKKVAYPKDKIEVLIVRGNQPSRQRNKAVKLAKNEILYFLDNDSMVDKNALNQAVSYINRKDVAAVGGPALTLPSDSLLQKSFGYVLGSSFGTSETRHRFRSVGKVIKAKGDKLILCNLCFKKSIFLKAGGLNEALYPNEENELLKRLNARGYYFIYNPKMIIYRSQRATLFAFARQIFRYGSGRMDHFFYLLSVSDLVFLIPLFFCFYLISLIFWSNFYYLVPTFIYLFLNLLFSFEAAFQNKNWVSLPLLLFLFPLEHISYGLGTFWGMIKKILPSKVRKSKVIIERKRLV</sequence>
<accession>A0A2G9YQG9</accession>
<feature type="transmembrane region" description="Helical" evidence="1">
    <location>
        <begin position="223"/>
        <end position="246"/>
    </location>
</feature>
<protein>
    <submittedName>
        <fullName evidence="3">Glycosyl transferase family 2</fullName>
    </submittedName>
</protein>
<name>A0A2G9YQG9_9BACT</name>
<dbReference type="EMBL" id="PCRM01000037">
    <property type="protein sequence ID" value="PIP21486.1"/>
    <property type="molecule type" value="Genomic_DNA"/>
</dbReference>
<feature type="transmembrane region" description="Helical" evidence="1">
    <location>
        <begin position="283"/>
        <end position="306"/>
    </location>
</feature>
<evidence type="ECO:0000313" key="3">
    <source>
        <dbReference type="EMBL" id="PIP21486.1"/>
    </source>
</evidence>
<gene>
    <name evidence="3" type="ORF">COX39_02745</name>
</gene>
<evidence type="ECO:0000313" key="4">
    <source>
        <dbReference type="Proteomes" id="UP000231567"/>
    </source>
</evidence>
<dbReference type="Pfam" id="PF13632">
    <property type="entry name" value="Glyco_trans_2_3"/>
    <property type="match status" value="1"/>
</dbReference>
<keyword evidence="3" id="KW-0808">Transferase</keyword>
<dbReference type="Proteomes" id="UP000231567">
    <property type="component" value="Unassembled WGS sequence"/>
</dbReference>
<dbReference type="PANTHER" id="PTHR43685:SF3">
    <property type="entry name" value="SLR2126 PROTEIN"/>
    <property type="match status" value="1"/>
</dbReference>
<dbReference type="SUPFAM" id="SSF53448">
    <property type="entry name" value="Nucleotide-diphospho-sugar transferases"/>
    <property type="match status" value="1"/>
</dbReference>
<reference evidence="3 4" key="1">
    <citation type="submission" date="2017-09" db="EMBL/GenBank/DDBJ databases">
        <title>Depth-based differentiation of microbial function through sediment-hosted aquifers and enrichment of novel symbionts in the deep terrestrial subsurface.</title>
        <authorList>
            <person name="Probst A.J."/>
            <person name="Ladd B."/>
            <person name="Jarett J.K."/>
            <person name="Geller-Mcgrath D.E."/>
            <person name="Sieber C.M."/>
            <person name="Emerson J.B."/>
            <person name="Anantharaman K."/>
            <person name="Thomas B.C."/>
            <person name="Malmstrom R."/>
            <person name="Stieglmeier M."/>
            <person name="Klingl A."/>
            <person name="Woyke T."/>
            <person name="Ryan C.M."/>
            <person name="Banfield J.F."/>
        </authorList>
    </citation>
    <scope>NUCLEOTIDE SEQUENCE [LARGE SCALE GENOMIC DNA]</scope>
    <source>
        <strain evidence="3">CG23_combo_of_CG06-09_8_20_14_all_40_13</strain>
    </source>
</reference>
<dbReference type="InterPro" id="IPR029044">
    <property type="entry name" value="Nucleotide-diphossugar_trans"/>
</dbReference>
<evidence type="ECO:0000256" key="1">
    <source>
        <dbReference type="SAM" id="Phobius"/>
    </source>
</evidence>
<comment type="caution">
    <text evidence="3">The sequence shown here is derived from an EMBL/GenBank/DDBJ whole genome shotgun (WGS) entry which is preliminary data.</text>
</comment>
<dbReference type="GO" id="GO:0016740">
    <property type="term" value="F:transferase activity"/>
    <property type="evidence" value="ECO:0007669"/>
    <property type="project" value="UniProtKB-KW"/>
</dbReference>
<dbReference type="AlphaFoldDB" id="A0A2G9YQG9"/>
<dbReference type="InterPro" id="IPR001173">
    <property type="entry name" value="Glyco_trans_2-like"/>
</dbReference>
<dbReference type="InterPro" id="IPR050834">
    <property type="entry name" value="Glycosyltransf_2"/>
</dbReference>
<keyword evidence="1" id="KW-0812">Transmembrane</keyword>